<proteinExistence type="predicted"/>
<dbReference type="Pfam" id="PF05649">
    <property type="entry name" value="Peptidase_M13_N"/>
    <property type="match status" value="1"/>
</dbReference>
<dbReference type="PROSITE" id="PS51318">
    <property type="entry name" value="TAT"/>
    <property type="match status" value="1"/>
</dbReference>
<dbReference type="SUPFAM" id="SSF55486">
    <property type="entry name" value="Metalloproteases ('zincins'), catalytic domain"/>
    <property type="match status" value="1"/>
</dbReference>
<keyword evidence="3" id="KW-1185">Reference proteome</keyword>
<sequence>MNVHVSRRGFLAGVGGTVGLGLLAACGVPAPSTAPSTSATPAALIGADLSGVDDAVSLRTSLFRHVNGAWLERFTIPADKSGYDTFTELADRTLDQLHELVERISDPRPRGDAAKIRDIYDSFMDAAAIDAAGIGPVSDLLAIDGADSRAALTKTVGASSVREWVPWSAGASGPTRRTPRATC</sequence>
<organism evidence="2 3">
    <name type="scientific">Tsukamurella soli</name>
    <dbReference type="NCBI Taxonomy" id="644556"/>
    <lineage>
        <taxon>Bacteria</taxon>
        <taxon>Bacillati</taxon>
        <taxon>Actinomycetota</taxon>
        <taxon>Actinomycetes</taxon>
        <taxon>Mycobacteriales</taxon>
        <taxon>Tsukamurellaceae</taxon>
        <taxon>Tsukamurella</taxon>
    </lineage>
</organism>
<dbReference type="InterPro" id="IPR042089">
    <property type="entry name" value="Peptidase_M13_dom_2"/>
</dbReference>
<evidence type="ECO:0000313" key="3">
    <source>
        <dbReference type="Proteomes" id="UP001500635"/>
    </source>
</evidence>
<gene>
    <name evidence="2" type="ORF">GCM10023147_07700</name>
</gene>
<protein>
    <recommendedName>
        <fullName evidence="1">Peptidase M13 N-terminal domain-containing protein</fullName>
    </recommendedName>
</protein>
<accession>A0ABP8J6H0</accession>
<dbReference type="EMBL" id="BAABFR010000007">
    <property type="protein sequence ID" value="GAA4385660.1"/>
    <property type="molecule type" value="Genomic_DNA"/>
</dbReference>
<comment type="caution">
    <text evidence="2">The sequence shown here is derived from an EMBL/GenBank/DDBJ whole genome shotgun (WGS) entry which is preliminary data.</text>
</comment>
<dbReference type="Proteomes" id="UP001500635">
    <property type="component" value="Unassembled WGS sequence"/>
</dbReference>
<dbReference type="Gene3D" id="1.10.1380.10">
    <property type="entry name" value="Neutral endopeptidase , domain2"/>
    <property type="match status" value="1"/>
</dbReference>
<feature type="domain" description="Peptidase M13 N-terminal" evidence="1">
    <location>
        <begin position="62"/>
        <end position="159"/>
    </location>
</feature>
<name>A0ABP8J6H0_9ACTN</name>
<dbReference type="PROSITE" id="PS51257">
    <property type="entry name" value="PROKAR_LIPOPROTEIN"/>
    <property type="match status" value="1"/>
</dbReference>
<reference evidence="3" key="1">
    <citation type="journal article" date="2019" name="Int. J. Syst. Evol. Microbiol.">
        <title>The Global Catalogue of Microorganisms (GCM) 10K type strain sequencing project: providing services to taxonomists for standard genome sequencing and annotation.</title>
        <authorList>
            <consortium name="The Broad Institute Genomics Platform"/>
            <consortium name="The Broad Institute Genome Sequencing Center for Infectious Disease"/>
            <person name="Wu L."/>
            <person name="Ma J."/>
        </authorList>
    </citation>
    <scope>NUCLEOTIDE SEQUENCE [LARGE SCALE GENOMIC DNA]</scope>
    <source>
        <strain evidence="3">JCM 17688</strain>
    </source>
</reference>
<evidence type="ECO:0000259" key="1">
    <source>
        <dbReference type="Pfam" id="PF05649"/>
    </source>
</evidence>
<dbReference type="InterPro" id="IPR008753">
    <property type="entry name" value="Peptidase_M13_N"/>
</dbReference>
<dbReference type="InterPro" id="IPR006311">
    <property type="entry name" value="TAT_signal"/>
</dbReference>
<evidence type="ECO:0000313" key="2">
    <source>
        <dbReference type="EMBL" id="GAA4385660.1"/>
    </source>
</evidence>